<dbReference type="RefSeq" id="WP_133581954.1">
    <property type="nucleotide sequence ID" value="NZ_SNYJ01000022.1"/>
</dbReference>
<evidence type="ECO:0000313" key="1">
    <source>
        <dbReference type="EMBL" id="TDQ35240.1"/>
    </source>
</evidence>
<proteinExistence type="predicted"/>
<protein>
    <submittedName>
        <fullName evidence="1">Uncharacterized protein</fullName>
    </submittedName>
</protein>
<sequence>MNPNVMPGELAEFNRLKEKVEKHLEWARLDKDELTTEKFRQSEIYVFLAYQCMQEMELMIKRKEEHDREVAKAIVAKHFARGIRIAVVRRGSF</sequence>
<reference evidence="1 2" key="1">
    <citation type="submission" date="2019-03" db="EMBL/GenBank/DDBJ databases">
        <title>Genomic Encyclopedia of Type Strains, Phase IV (KMG-IV): sequencing the most valuable type-strain genomes for metagenomic binning, comparative biology and taxonomic classification.</title>
        <authorList>
            <person name="Goeker M."/>
        </authorList>
    </citation>
    <scope>NUCLEOTIDE SEQUENCE [LARGE SCALE GENOMIC DNA]</scope>
    <source>
        <strain evidence="1 2">DSM 28697</strain>
    </source>
</reference>
<evidence type="ECO:0000313" key="2">
    <source>
        <dbReference type="Proteomes" id="UP000295632"/>
    </source>
</evidence>
<keyword evidence="2" id="KW-1185">Reference proteome</keyword>
<accession>A0A4R6TUZ0</accession>
<comment type="caution">
    <text evidence="1">The sequence shown here is derived from an EMBL/GenBank/DDBJ whole genome shotgun (WGS) entry which is preliminary data.</text>
</comment>
<gene>
    <name evidence="1" type="ORF">EV213_12227</name>
</gene>
<dbReference type="Proteomes" id="UP000295632">
    <property type="component" value="Unassembled WGS sequence"/>
</dbReference>
<organism evidence="1 2">
    <name type="scientific">Aureibacillus halotolerans</name>
    <dbReference type="NCBI Taxonomy" id="1508390"/>
    <lineage>
        <taxon>Bacteria</taxon>
        <taxon>Bacillati</taxon>
        <taxon>Bacillota</taxon>
        <taxon>Bacilli</taxon>
        <taxon>Bacillales</taxon>
        <taxon>Bacillaceae</taxon>
        <taxon>Aureibacillus</taxon>
    </lineage>
</organism>
<dbReference type="EMBL" id="SNYJ01000022">
    <property type="protein sequence ID" value="TDQ35240.1"/>
    <property type="molecule type" value="Genomic_DNA"/>
</dbReference>
<name>A0A4R6TUZ0_9BACI</name>
<dbReference type="AlphaFoldDB" id="A0A4R6TUZ0"/>